<dbReference type="InterPro" id="IPR050723">
    <property type="entry name" value="CFA/CMAS"/>
</dbReference>
<evidence type="ECO:0000256" key="5">
    <source>
        <dbReference type="ARBA" id="ARBA00023098"/>
    </source>
</evidence>
<dbReference type="PIRSF" id="PIRSF003085">
    <property type="entry name" value="CMAS"/>
    <property type="match status" value="1"/>
</dbReference>
<dbReference type="EMBL" id="JACICC010000004">
    <property type="protein sequence ID" value="MBB3809999.1"/>
    <property type="molecule type" value="Genomic_DNA"/>
</dbReference>
<accession>A0A7W5Z4T7</accession>
<comment type="similarity">
    <text evidence="1">Belongs to the CFA/CMAS family.</text>
</comment>
<dbReference type="InterPro" id="IPR003333">
    <property type="entry name" value="CMAS"/>
</dbReference>
<dbReference type="Pfam" id="PF02353">
    <property type="entry name" value="CMAS"/>
    <property type="match status" value="1"/>
</dbReference>
<dbReference type="SUPFAM" id="SSF53335">
    <property type="entry name" value="S-adenosyl-L-methionine-dependent methyltransferases"/>
    <property type="match status" value="1"/>
</dbReference>
<dbReference type="AlphaFoldDB" id="A0A7W5Z4T7"/>
<gene>
    <name evidence="6" type="ORF">FHS81_002087</name>
</gene>
<organism evidence="6 7">
    <name type="scientific">Pseudochelatococcus contaminans</name>
    <dbReference type="NCBI Taxonomy" id="1538103"/>
    <lineage>
        <taxon>Bacteria</taxon>
        <taxon>Pseudomonadati</taxon>
        <taxon>Pseudomonadota</taxon>
        <taxon>Alphaproteobacteria</taxon>
        <taxon>Hyphomicrobiales</taxon>
        <taxon>Chelatococcaceae</taxon>
        <taxon>Pseudochelatococcus</taxon>
    </lineage>
</organism>
<keyword evidence="3 6" id="KW-0808">Transferase</keyword>
<dbReference type="GO" id="GO:0008610">
    <property type="term" value="P:lipid biosynthetic process"/>
    <property type="evidence" value="ECO:0007669"/>
    <property type="project" value="InterPro"/>
</dbReference>
<name>A0A7W5Z4T7_9HYPH</name>
<dbReference type="InterPro" id="IPR029063">
    <property type="entry name" value="SAM-dependent_MTases_sf"/>
</dbReference>
<dbReference type="GO" id="GO:0032259">
    <property type="term" value="P:methylation"/>
    <property type="evidence" value="ECO:0007669"/>
    <property type="project" value="UniProtKB-KW"/>
</dbReference>
<dbReference type="PANTHER" id="PTHR43667">
    <property type="entry name" value="CYCLOPROPANE-FATTY-ACYL-PHOSPHOLIPID SYNTHASE"/>
    <property type="match status" value="1"/>
</dbReference>
<keyword evidence="5" id="KW-0443">Lipid metabolism</keyword>
<dbReference type="Proteomes" id="UP000537592">
    <property type="component" value="Unassembled WGS sequence"/>
</dbReference>
<comment type="caution">
    <text evidence="6">The sequence shown here is derived from an EMBL/GenBank/DDBJ whole genome shotgun (WGS) entry which is preliminary data.</text>
</comment>
<dbReference type="PANTHER" id="PTHR43667:SF1">
    <property type="entry name" value="CYCLOPROPANE-FATTY-ACYL-PHOSPHOLIPID SYNTHASE"/>
    <property type="match status" value="1"/>
</dbReference>
<dbReference type="Gene3D" id="3.40.50.150">
    <property type="entry name" value="Vaccinia Virus protein VP39"/>
    <property type="match status" value="1"/>
</dbReference>
<sequence>MARWLQFALSRLIRQGTLSVTVGKEPPFQVGDGSGLPVAIHIRDARASRRLLLNPDLTLGELYMDGDLVVTAGDIGDLVALAMRNVNSGLRFAPIKMQRIWRRVFRVFEQLNFASRSRRNVAHHYDLDGKLYRLFLDPDQQYSCAYFDGPVESRPPTPYTVACRDGTVVPPPPPADGLDEAQLAKKRHIAAKLLVKPGQRVLDIGSGWGGLGLYLAQNCGADVTGVTLSTEQFTVSNERAQALDLADKARFSLTDYRSLDGRFDRIVSVGMFEHVGVPYFQTFFDKAAGLLAEDGVMLLHAIGRSDGPGTTNSWIAKYIFPGGYIPALSEVLPAIERSGLIVTDIEILRLHYAETLKAWRTRFHQRREEVEALYDERFFRMFDFYLAASEMAFRYDGMMVFQIQLAKRQDAVPLTRDYIPRGEASLRETEQAARALKERAPPGAKRG</sequence>
<evidence type="ECO:0000313" key="6">
    <source>
        <dbReference type="EMBL" id="MBB3809999.1"/>
    </source>
</evidence>
<dbReference type="GO" id="GO:0008825">
    <property type="term" value="F:cyclopropane-fatty-acyl-phospholipid synthase activity"/>
    <property type="evidence" value="ECO:0007669"/>
    <property type="project" value="UniProtKB-EC"/>
</dbReference>
<evidence type="ECO:0000256" key="1">
    <source>
        <dbReference type="ARBA" id="ARBA00010815"/>
    </source>
</evidence>
<dbReference type="RefSeq" id="WP_183752607.1">
    <property type="nucleotide sequence ID" value="NZ_JACICC010000004.1"/>
</dbReference>
<keyword evidence="2 6" id="KW-0489">Methyltransferase</keyword>
<proteinExistence type="inferred from homology"/>
<keyword evidence="4" id="KW-0949">S-adenosyl-L-methionine</keyword>
<evidence type="ECO:0000256" key="4">
    <source>
        <dbReference type="ARBA" id="ARBA00022691"/>
    </source>
</evidence>
<keyword evidence="7" id="KW-1185">Reference proteome</keyword>
<dbReference type="EC" id="2.1.1.79" evidence="6"/>
<reference evidence="6 7" key="1">
    <citation type="submission" date="2020-08" db="EMBL/GenBank/DDBJ databases">
        <title>Genomic Encyclopedia of Type Strains, Phase IV (KMG-IV): sequencing the most valuable type-strain genomes for metagenomic binning, comparative biology and taxonomic classification.</title>
        <authorList>
            <person name="Goeker M."/>
        </authorList>
    </citation>
    <scope>NUCLEOTIDE SEQUENCE [LARGE SCALE GENOMIC DNA]</scope>
    <source>
        <strain evidence="6 7">DSM 28760</strain>
    </source>
</reference>
<protein>
    <submittedName>
        <fullName evidence="6">Cyclopropane-fatty-acyl-phospholipid synthase</fullName>
        <ecNumber evidence="6">2.1.1.79</ecNumber>
    </submittedName>
</protein>
<evidence type="ECO:0000313" key="7">
    <source>
        <dbReference type="Proteomes" id="UP000537592"/>
    </source>
</evidence>
<dbReference type="CDD" id="cd02440">
    <property type="entry name" value="AdoMet_MTases"/>
    <property type="match status" value="1"/>
</dbReference>
<evidence type="ECO:0000256" key="2">
    <source>
        <dbReference type="ARBA" id="ARBA00022603"/>
    </source>
</evidence>
<evidence type="ECO:0000256" key="3">
    <source>
        <dbReference type="ARBA" id="ARBA00022679"/>
    </source>
</evidence>